<organism evidence="1 2">
    <name type="scientific">Pseudomicrostroma glucosiphilum</name>
    <dbReference type="NCBI Taxonomy" id="1684307"/>
    <lineage>
        <taxon>Eukaryota</taxon>
        <taxon>Fungi</taxon>
        <taxon>Dikarya</taxon>
        <taxon>Basidiomycota</taxon>
        <taxon>Ustilaginomycotina</taxon>
        <taxon>Exobasidiomycetes</taxon>
        <taxon>Microstromatales</taxon>
        <taxon>Microstromatales incertae sedis</taxon>
        <taxon>Pseudomicrostroma</taxon>
    </lineage>
</organism>
<reference evidence="1 2" key="1">
    <citation type="journal article" date="2018" name="Mol. Biol. Evol.">
        <title>Broad Genomic Sampling Reveals a Smut Pathogenic Ancestry of the Fungal Clade Ustilaginomycotina.</title>
        <authorList>
            <person name="Kijpornyongpan T."/>
            <person name="Mondo S.J."/>
            <person name="Barry K."/>
            <person name="Sandor L."/>
            <person name="Lee J."/>
            <person name="Lipzen A."/>
            <person name="Pangilinan J."/>
            <person name="LaButti K."/>
            <person name="Hainaut M."/>
            <person name="Henrissat B."/>
            <person name="Grigoriev I.V."/>
            <person name="Spatafora J.W."/>
            <person name="Aime M.C."/>
        </authorList>
    </citation>
    <scope>NUCLEOTIDE SEQUENCE [LARGE SCALE GENOMIC DNA]</scope>
    <source>
        <strain evidence="1 2">MCA 4718</strain>
    </source>
</reference>
<protein>
    <submittedName>
        <fullName evidence="1">Uncharacterized protein</fullName>
    </submittedName>
</protein>
<sequence>MFQSAAFRRQGNDLRLCTSVIIEPNGSISPTPSSVTHYCTFGVVHIHIPTLRLALTQHSGVAFVHERLRFSAAEAIRDAPFRQKEHFNARQARLPPLKPDFNDRSLAPHRHRSKLDSVLENPFVVKAFLSDHRPRAGPDMSVVSRCTGAKLSRSLLSHMTLQRGTDIPWRRAILSTKCRHREAESVQHLWPVARHAIALGTLEDPRIVSLAMRIRISLGSGRSAATVLTRLPSQRPLTSTSRRKQTTLDCNVPSALTSKAWMARPTTHRCPEGRLSSPVHLSRPTHSISGALSPTIAAPTANESSSCALPHLSSFDRGSSQSSSAMALTHQACSPFALLRSHAADGQITSSPRTARLSCLRDCVLG</sequence>
<evidence type="ECO:0000313" key="1">
    <source>
        <dbReference type="EMBL" id="PWN21243.1"/>
    </source>
</evidence>
<gene>
    <name evidence="1" type="ORF">BCV69DRAFT_164017</name>
</gene>
<dbReference type="EMBL" id="KZ819325">
    <property type="protein sequence ID" value="PWN21243.1"/>
    <property type="molecule type" value="Genomic_DNA"/>
</dbReference>
<evidence type="ECO:0000313" key="2">
    <source>
        <dbReference type="Proteomes" id="UP000245942"/>
    </source>
</evidence>
<dbReference type="GeneID" id="37011188"/>
<accession>A0A316UA08</accession>
<keyword evidence="2" id="KW-1185">Reference proteome</keyword>
<dbReference type="RefSeq" id="XP_025348403.1">
    <property type="nucleotide sequence ID" value="XM_025489454.1"/>
</dbReference>
<dbReference type="AlphaFoldDB" id="A0A316UA08"/>
<name>A0A316UA08_9BASI</name>
<proteinExistence type="predicted"/>
<dbReference type="Proteomes" id="UP000245942">
    <property type="component" value="Unassembled WGS sequence"/>
</dbReference>